<keyword evidence="4" id="KW-0804">Transcription</keyword>
<accession>A0A5R8ZU55</accession>
<comment type="caution">
    <text evidence="6">The sequence shown here is derived from an EMBL/GenBank/DDBJ whole genome shotgun (WGS) entry which is preliminary data.</text>
</comment>
<evidence type="ECO:0000313" key="6">
    <source>
        <dbReference type="EMBL" id="TLP69830.1"/>
    </source>
</evidence>
<dbReference type="Proteomes" id="UP000307510">
    <property type="component" value="Unassembled WGS sequence"/>
</dbReference>
<dbReference type="InterPro" id="IPR036388">
    <property type="entry name" value="WH-like_DNA-bd_sf"/>
</dbReference>
<dbReference type="InterPro" id="IPR058163">
    <property type="entry name" value="LysR-type_TF_proteobact-type"/>
</dbReference>
<gene>
    <name evidence="6" type="ORF">FEA48_28330</name>
</gene>
<dbReference type="SUPFAM" id="SSF46785">
    <property type="entry name" value="Winged helix' DNA-binding domain"/>
    <property type="match status" value="1"/>
</dbReference>
<dbReference type="GO" id="GO:0043565">
    <property type="term" value="F:sequence-specific DNA binding"/>
    <property type="evidence" value="ECO:0007669"/>
    <property type="project" value="TreeGrafter"/>
</dbReference>
<evidence type="ECO:0000256" key="4">
    <source>
        <dbReference type="ARBA" id="ARBA00023163"/>
    </source>
</evidence>
<dbReference type="AlphaFoldDB" id="A0A5R8ZU55"/>
<dbReference type="EMBL" id="VASG01000010">
    <property type="protein sequence ID" value="TLP69830.1"/>
    <property type="molecule type" value="Genomic_DNA"/>
</dbReference>
<dbReference type="GO" id="GO:0003700">
    <property type="term" value="F:DNA-binding transcription factor activity"/>
    <property type="evidence" value="ECO:0007669"/>
    <property type="project" value="InterPro"/>
</dbReference>
<reference evidence="6 7" key="1">
    <citation type="submission" date="2019-05" db="EMBL/GenBank/DDBJ databases">
        <authorList>
            <person name="Moore K."/>
            <person name="O'Neill P."/>
            <person name="Farbos A."/>
            <person name="Studholme D.J."/>
        </authorList>
    </citation>
    <scope>NUCLEOTIDE SEQUENCE [LARGE SCALE GENOMIC DNA]</scope>
    <source>
        <strain evidence="6 7">DSM 9128</strain>
    </source>
</reference>
<dbReference type="PANTHER" id="PTHR30537">
    <property type="entry name" value="HTH-TYPE TRANSCRIPTIONAL REGULATOR"/>
    <property type="match status" value="1"/>
</dbReference>
<dbReference type="SUPFAM" id="SSF53850">
    <property type="entry name" value="Periplasmic binding protein-like II"/>
    <property type="match status" value="1"/>
</dbReference>
<dbReference type="GO" id="GO:0006351">
    <property type="term" value="P:DNA-templated transcription"/>
    <property type="evidence" value="ECO:0007669"/>
    <property type="project" value="TreeGrafter"/>
</dbReference>
<evidence type="ECO:0000259" key="5">
    <source>
        <dbReference type="PROSITE" id="PS50931"/>
    </source>
</evidence>
<dbReference type="InterPro" id="IPR005119">
    <property type="entry name" value="LysR_subst-bd"/>
</dbReference>
<dbReference type="Pfam" id="PF00126">
    <property type="entry name" value="HTH_1"/>
    <property type="match status" value="1"/>
</dbReference>
<dbReference type="Gene3D" id="3.40.190.290">
    <property type="match status" value="1"/>
</dbReference>
<keyword evidence="2" id="KW-0805">Transcription regulation</keyword>
<reference evidence="7" key="2">
    <citation type="submission" date="2019-06" db="EMBL/GenBank/DDBJ databases">
        <title>AzeR, a transcriptional regulator that responds to azelaic acid in Pseudomonas nitroreducens.</title>
        <authorList>
            <person name="Bez C."/>
            <person name="Javvadi S.G."/>
            <person name="Bertani I."/>
            <person name="Devescovi G."/>
            <person name="Studholme D.J."/>
            <person name="Geller A."/>
            <person name="Levy A."/>
            <person name="Venturi V."/>
        </authorList>
    </citation>
    <scope>NUCLEOTIDE SEQUENCE [LARGE SCALE GENOMIC DNA]</scope>
    <source>
        <strain evidence="7">DSM 9128</strain>
    </source>
</reference>
<dbReference type="PROSITE" id="PS50931">
    <property type="entry name" value="HTH_LYSR"/>
    <property type="match status" value="1"/>
</dbReference>
<proteinExistence type="inferred from homology"/>
<dbReference type="InterPro" id="IPR000847">
    <property type="entry name" value="LysR_HTH_N"/>
</dbReference>
<protein>
    <submittedName>
        <fullName evidence="6">LysR family transcriptional regulator</fullName>
    </submittedName>
</protein>
<evidence type="ECO:0000256" key="3">
    <source>
        <dbReference type="ARBA" id="ARBA00023125"/>
    </source>
</evidence>
<organism evidence="6 7">
    <name type="scientific">Pseudomonas nitroreducens</name>
    <dbReference type="NCBI Taxonomy" id="46680"/>
    <lineage>
        <taxon>Bacteria</taxon>
        <taxon>Pseudomonadati</taxon>
        <taxon>Pseudomonadota</taxon>
        <taxon>Gammaproteobacteria</taxon>
        <taxon>Pseudomonadales</taxon>
        <taxon>Pseudomonadaceae</taxon>
        <taxon>Pseudomonas</taxon>
    </lineage>
</organism>
<evidence type="ECO:0000313" key="7">
    <source>
        <dbReference type="Proteomes" id="UP000307510"/>
    </source>
</evidence>
<comment type="similarity">
    <text evidence="1">Belongs to the LysR transcriptional regulatory family.</text>
</comment>
<dbReference type="Gene3D" id="1.10.10.10">
    <property type="entry name" value="Winged helix-like DNA-binding domain superfamily/Winged helix DNA-binding domain"/>
    <property type="match status" value="1"/>
</dbReference>
<dbReference type="Pfam" id="PF03466">
    <property type="entry name" value="LysR_substrate"/>
    <property type="match status" value="1"/>
</dbReference>
<sequence>MNWDDARVFLALCREQTLRGAARVLAVDQATVGRRLASLERSLEATLFLRTSAGYSLTAAGEIALAAAQAMESSAAELQRQILGMDDRMSGVVRVTTTDSFAADFIIPAVAALHCEQPGIEVQLHTSTQMLNLSKREADIAVRTHQPENPDLIVRRLARWGSGLFAAAQYVEQRGTPEPGTAFAGHDLVVYQPYIDAGKEVFLASEPIIHGRIVMTCTSGFMVRRALAASLGVGELPLQLGEADGLVRLWPERPPLPYDVWLVTHKDVRHTARVRAVIDAIARAFALPVTE</sequence>
<evidence type="ECO:0000256" key="2">
    <source>
        <dbReference type="ARBA" id="ARBA00023015"/>
    </source>
</evidence>
<name>A0A5R8ZU55_PSENT</name>
<dbReference type="InterPro" id="IPR036390">
    <property type="entry name" value="WH_DNA-bd_sf"/>
</dbReference>
<feature type="domain" description="HTH lysR-type" evidence="5">
    <location>
        <begin position="1"/>
        <end position="58"/>
    </location>
</feature>
<dbReference type="RefSeq" id="WP_138216848.1">
    <property type="nucleotide sequence ID" value="NZ_VASG01000010.1"/>
</dbReference>
<evidence type="ECO:0000256" key="1">
    <source>
        <dbReference type="ARBA" id="ARBA00009437"/>
    </source>
</evidence>
<keyword evidence="3" id="KW-0238">DNA-binding</keyword>
<dbReference type="PANTHER" id="PTHR30537:SF3">
    <property type="entry name" value="TRANSCRIPTIONAL REGULATORY PROTEIN"/>
    <property type="match status" value="1"/>
</dbReference>